<proteinExistence type="inferred from homology"/>
<dbReference type="PROSITE" id="PS51435">
    <property type="entry name" value="AP_NUCLEASE_F1_4"/>
    <property type="match status" value="1"/>
</dbReference>
<dbReference type="PANTHER" id="PTHR22748">
    <property type="entry name" value="AP ENDONUCLEASE"/>
    <property type="match status" value="1"/>
</dbReference>
<evidence type="ECO:0000313" key="11">
    <source>
        <dbReference type="EMBL" id="RCI13766.1"/>
    </source>
</evidence>
<dbReference type="EMBL" id="LKCN02000005">
    <property type="protein sequence ID" value="RCI13766.1"/>
    <property type="molecule type" value="Genomic_DNA"/>
</dbReference>
<keyword evidence="7" id="KW-0464">Manganese</keyword>
<comment type="similarity">
    <text evidence="2">Belongs to the DNA repair enzymes AP/ExoA family.</text>
</comment>
<feature type="domain" description="Endonuclease/exonuclease/phosphatase" evidence="10">
    <location>
        <begin position="40"/>
        <end position="348"/>
    </location>
</feature>
<dbReference type="Gene3D" id="3.60.10.10">
    <property type="entry name" value="Endonuclease/exonuclease/phosphatase"/>
    <property type="match status" value="1"/>
</dbReference>
<feature type="site" description="Interaction with DNA substrate" evidence="8">
    <location>
        <position position="348"/>
    </location>
</feature>
<dbReference type="GO" id="GO:0003677">
    <property type="term" value="F:DNA binding"/>
    <property type="evidence" value="ECO:0007669"/>
    <property type="project" value="InterPro"/>
</dbReference>
<feature type="region of interest" description="Disordered" evidence="9">
    <location>
        <begin position="466"/>
        <end position="542"/>
    </location>
</feature>
<evidence type="ECO:0000256" key="5">
    <source>
        <dbReference type="ARBA" id="ARBA00022842"/>
    </source>
</evidence>
<dbReference type="AlphaFoldDB" id="A0A367LH52"/>
<dbReference type="PROSITE" id="PS00726">
    <property type="entry name" value="AP_NUCLEASE_F1_1"/>
    <property type="match status" value="1"/>
</dbReference>
<evidence type="ECO:0000256" key="2">
    <source>
        <dbReference type="ARBA" id="ARBA00007092"/>
    </source>
</evidence>
<dbReference type="InterPro" id="IPR020847">
    <property type="entry name" value="AP_endonuclease_F1_BS"/>
</dbReference>
<dbReference type="InterPro" id="IPR036691">
    <property type="entry name" value="Endo/exonu/phosph_ase_sf"/>
</dbReference>
<dbReference type="GO" id="GO:0008311">
    <property type="term" value="F:double-stranded DNA 3'-5' DNA exonuclease activity"/>
    <property type="evidence" value="ECO:0007669"/>
    <property type="project" value="TreeGrafter"/>
</dbReference>
<dbReference type="GO" id="GO:0046872">
    <property type="term" value="F:metal ion binding"/>
    <property type="evidence" value="ECO:0007669"/>
    <property type="project" value="UniProtKB-KW"/>
</dbReference>
<dbReference type="PANTHER" id="PTHR22748:SF4">
    <property type="entry name" value="DNA-(APURINIC OR APYRIMIDINIC SITE) ENDONUCLEASE 2"/>
    <property type="match status" value="1"/>
</dbReference>
<keyword evidence="4" id="KW-0378">Hydrolase</keyword>
<name>A0A367LH52_9HYPO</name>
<evidence type="ECO:0000256" key="9">
    <source>
        <dbReference type="SAM" id="MobiDB-lite"/>
    </source>
</evidence>
<evidence type="ECO:0000256" key="7">
    <source>
        <dbReference type="PIRSR" id="PIRSR604808-2"/>
    </source>
</evidence>
<dbReference type="GO" id="GO:0006284">
    <property type="term" value="P:base-excision repair"/>
    <property type="evidence" value="ECO:0007669"/>
    <property type="project" value="TreeGrafter"/>
</dbReference>
<reference evidence="11 12" key="1">
    <citation type="journal article" date="2015" name="BMC Genomics">
        <title>Insights from the genome of Ophiocordyceps polyrhachis-furcata to pathogenicity and host specificity in insect fungi.</title>
        <authorList>
            <person name="Wichadakul D."/>
            <person name="Kobmoo N."/>
            <person name="Ingsriswang S."/>
            <person name="Tangphatsornruang S."/>
            <person name="Chantasingh D."/>
            <person name="Luangsa-ard J.J."/>
            <person name="Eurwilaichitr L."/>
        </authorList>
    </citation>
    <scope>NUCLEOTIDE SEQUENCE [LARGE SCALE GENOMIC DNA]</scope>
    <source>
        <strain evidence="11 12">BCC 54312</strain>
    </source>
</reference>
<feature type="compositionally biased region" description="Polar residues" evidence="9">
    <location>
        <begin position="416"/>
        <end position="432"/>
    </location>
</feature>
<evidence type="ECO:0000256" key="8">
    <source>
        <dbReference type="PIRSR" id="PIRSR604808-3"/>
    </source>
</evidence>
<dbReference type="Proteomes" id="UP000253664">
    <property type="component" value="Unassembled WGS sequence"/>
</dbReference>
<dbReference type="OrthoDB" id="391817at2759"/>
<dbReference type="SUPFAM" id="SSF56219">
    <property type="entry name" value="DNase I-like"/>
    <property type="match status" value="1"/>
</dbReference>
<sequence length="657" mass="72760">MGLRITTWNDFKTGRLMYSAQKSILVSAVARIKDAMFDTLEADVVVMQETKIQRKDLQDDMVLVPGWDVYFSLPRHKKGTPSVPPVPQQKVSVVDLVFFFFLLCNSSGYSGVAIYTRNASCAPIRAEEGITGVLCRPKSETQYRHLAEEQQIGGYPLAGQLSGKVDELELDSEGRCVILEFPAFVLVGVYSPASRQDDARNDFRLGFLEALDVRVRNLVAAGKQVVLTGDLNVIRNEKDTTNLMETLRKEDMTLQDWLSMPSRRLLNQLLFEGSVVGKRDEGREQPVLWDLCRSFHPNREGMNTCWETKRNMRPSNNGSRIDYVLCSDGLKSWFADANIQEGLMGSDHCPVFATVADRVHIGGEEHWAADLMNPPGMFQGGRRVREWSAKDVLPLSAKLIPEFDRRQSIRDMFSKVPSSSQPRRQLQESALSNAGEDVADPPRSPTTASLTGGGGVVVVVGSCSESDVSAPNRQPLKRPLAEAPGKGTKRTKPSNDNKAGSGQKTLQGFFKPKATAKTSEEGRRRDDEETAQEEAQASERVFDPVQAKESWSKLLGKRQLPRCEHNEPCISLVTKKPGVNCGIVDRFISVLARSDHLVRRRRVQSGDAVPLSGVATGAALLLCSISSLYGGELHFVSYLSILFLKGTRQLFSIDPDN</sequence>
<dbReference type="STRING" id="1330021.A0A367LH52"/>
<dbReference type="InterPro" id="IPR005135">
    <property type="entry name" value="Endo/exonuclease/phosphatase"/>
</dbReference>
<evidence type="ECO:0000256" key="3">
    <source>
        <dbReference type="ARBA" id="ARBA00022723"/>
    </source>
</evidence>
<feature type="binding site" evidence="7">
    <location>
        <position position="348"/>
    </location>
    <ligand>
        <name>Mg(2+)</name>
        <dbReference type="ChEBI" id="CHEBI:18420"/>
        <label>1</label>
    </ligand>
</feature>
<dbReference type="InterPro" id="IPR020848">
    <property type="entry name" value="AP_endonuclease_F1_CS"/>
</dbReference>
<feature type="binding site" evidence="7">
    <location>
        <position position="347"/>
    </location>
    <ligand>
        <name>Mg(2+)</name>
        <dbReference type="ChEBI" id="CHEBI:18420"/>
        <label>1</label>
    </ligand>
</feature>
<organism evidence="11 12">
    <name type="scientific">Ophiocordyceps polyrhachis-furcata BCC 54312</name>
    <dbReference type="NCBI Taxonomy" id="1330021"/>
    <lineage>
        <taxon>Eukaryota</taxon>
        <taxon>Fungi</taxon>
        <taxon>Dikarya</taxon>
        <taxon>Ascomycota</taxon>
        <taxon>Pezizomycotina</taxon>
        <taxon>Sordariomycetes</taxon>
        <taxon>Hypocreomycetidae</taxon>
        <taxon>Hypocreales</taxon>
        <taxon>Ophiocordycipitaceae</taxon>
        <taxon>Ophiocordyceps</taxon>
    </lineage>
</organism>
<feature type="active site" evidence="6">
    <location>
        <position position="190"/>
    </location>
</feature>
<feature type="compositionally biased region" description="Polar residues" evidence="9">
    <location>
        <begin position="494"/>
        <end position="506"/>
    </location>
</feature>
<dbReference type="Pfam" id="PF03372">
    <property type="entry name" value="Exo_endo_phos"/>
    <property type="match status" value="1"/>
</dbReference>
<accession>A0A367LH52</accession>
<protein>
    <recommendedName>
        <fullName evidence="10">Endonuclease/exonuclease/phosphatase domain-containing protein</fullName>
    </recommendedName>
</protein>
<comment type="cofactor">
    <cofactor evidence="1">
        <name>Mn(2+)</name>
        <dbReference type="ChEBI" id="CHEBI:29035"/>
    </cofactor>
</comment>
<feature type="compositionally biased region" description="Basic and acidic residues" evidence="9">
    <location>
        <begin position="518"/>
        <end position="527"/>
    </location>
</feature>
<feature type="region of interest" description="Disordered" evidence="9">
    <location>
        <begin position="414"/>
        <end position="453"/>
    </location>
</feature>
<evidence type="ECO:0000256" key="6">
    <source>
        <dbReference type="PIRSR" id="PIRSR604808-1"/>
    </source>
</evidence>
<dbReference type="GO" id="GO:0003906">
    <property type="term" value="F:DNA-(apurinic or apyrimidinic site) endonuclease activity"/>
    <property type="evidence" value="ECO:0007669"/>
    <property type="project" value="TreeGrafter"/>
</dbReference>
<comment type="cofactor">
    <cofactor evidence="7">
        <name>Mg(2+)</name>
        <dbReference type="ChEBI" id="CHEBI:18420"/>
    </cofactor>
    <cofactor evidence="7">
        <name>Mn(2+)</name>
        <dbReference type="ChEBI" id="CHEBI:29035"/>
    </cofactor>
    <text evidence="7">Probably binds two magnesium or manganese ions per subunit.</text>
</comment>
<feature type="site" description="Important for catalytic activity" evidence="8">
    <location>
        <position position="322"/>
    </location>
</feature>
<dbReference type="InterPro" id="IPR004808">
    <property type="entry name" value="AP_endonuc_1"/>
</dbReference>
<keyword evidence="3 7" id="KW-0479">Metal-binding</keyword>
<comment type="caution">
    <text evidence="11">The sequence shown here is derived from an EMBL/GenBank/DDBJ whole genome shotgun (WGS) entry which is preliminary data.</text>
</comment>
<feature type="site" description="Transition state stabilizer" evidence="8">
    <location>
        <position position="232"/>
    </location>
</feature>
<feature type="binding site" evidence="7">
    <location>
        <position position="230"/>
    </location>
    <ligand>
        <name>Mg(2+)</name>
        <dbReference type="ChEBI" id="CHEBI:18420"/>
        <label>1</label>
    </ligand>
</feature>
<evidence type="ECO:0000313" key="12">
    <source>
        <dbReference type="Proteomes" id="UP000253664"/>
    </source>
</evidence>
<evidence type="ECO:0000256" key="1">
    <source>
        <dbReference type="ARBA" id="ARBA00001936"/>
    </source>
</evidence>
<keyword evidence="12" id="KW-1185">Reference proteome</keyword>
<evidence type="ECO:0000259" key="10">
    <source>
        <dbReference type="Pfam" id="PF03372"/>
    </source>
</evidence>
<keyword evidence="5 7" id="KW-0460">Magnesium</keyword>
<feature type="active site" description="Proton donor/acceptor" evidence="6">
    <location>
        <position position="230"/>
    </location>
</feature>
<dbReference type="FunFam" id="3.60.10.10:FF:000079">
    <property type="entry name" value="DNA-(apurinic or apyrimidinic site) lyase"/>
    <property type="match status" value="1"/>
</dbReference>
<feature type="active site" description="Proton acceptor" evidence="6">
    <location>
        <position position="348"/>
    </location>
</feature>
<feature type="binding site" evidence="7">
    <location>
        <position position="49"/>
    </location>
    <ligand>
        <name>Mg(2+)</name>
        <dbReference type="ChEBI" id="CHEBI:18420"/>
        <label>1</label>
    </ligand>
</feature>
<feature type="binding site" evidence="7">
    <location>
        <position position="232"/>
    </location>
    <ligand>
        <name>Mg(2+)</name>
        <dbReference type="ChEBI" id="CHEBI:18420"/>
        <label>1</label>
    </ligand>
</feature>
<gene>
    <name evidence="11" type="ORF">L249_8230</name>
</gene>
<dbReference type="GO" id="GO:0008081">
    <property type="term" value="F:phosphoric diester hydrolase activity"/>
    <property type="evidence" value="ECO:0007669"/>
    <property type="project" value="TreeGrafter"/>
</dbReference>
<dbReference type="PROSITE" id="PS00728">
    <property type="entry name" value="AP_NUCLEASE_F1_3"/>
    <property type="match status" value="1"/>
</dbReference>
<dbReference type="GO" id="GO:0005634">
    <property type="term" value="C:nucleus"/>
    <property type="evidence" value="ECO:0007669"/>
    <property type="project" value="TreeGrafter"/>
</dbReference>
<evidence type="ECO:0000256" key="4">
    <source>
        <dbReference type="ARBA" id="ARBA00022801"/>
    </source>
</evidence>